<dbReference type="InterPro" id="IPR028098">
    <property type="entry name" value="Glyco_trans_4-like_N"/>
</dbReference>
<dbReference type="STRING" id="1118202.SAMN05443429_10693"/>
<reference evidence="3 4" key="1">
    <citation type="submission" date="2016-11" db="EMBL/GenBank/DDBJ databases">
        <authorList>
            <person name="Jaros S."/>
            <person name="Januszkiewicz K."/>
            <person name="Wedrychowicz H."/>
        </authorList>
    </citation>
    <scope>NUCLEOTIDE SEQUENCE [LARGE SCALE GENOMIC DNA]</scope>
    <source>
        <strain evidence="3 4">DSM 25479</strain>
    </source>
</reference>
<dbReference type="PANTHER" id="PTHR45947:SF3">
    <property type="entry name" value="SULFOQUINOVOSYL TRANSFERASE SQD2"/>
    <property type="match status" value="1"/>
</dbReference>
<dbReference type="InterPro" id="IPR001296">
    <property type="entry name" value="Glyco_trans_1"/>
</dbReference>
<sequence length="361" mass="40559">MKVLLCSGRFHMGGIEKYVQDLAMQLQQRGYDVRILVFFYTVPDAIAPLKEAGIQVSALNGKNGRDPLMLLKFWKALRDFRPDIVHMNYLPLLAAPILRLSSAVVLYTVHQMDYIKAFSTMYKNTVNGVIAVSNAVKEYLTSKNFLPKSEWRVIHNGIELKPGRKTAEYRPGEPIRLVMVSRLAQDKQPHLAVEILNLLKTNSPRSYRLTFIGSPDKDDAEYIAGIKARVAELGLEASVEFAGMQKDVFPWLQSAQGLLMLSRKEACPYNVLEALSVGVPVFSFNVEGGLQDLHQDGVSGVMTPGSDAEELARRIDEVFAENLWEGLSRGALKNAEKFSVEKMTEKTMGFYREILNKKNSR</sequence>
<dbReference type="GO" id="GO:0016757">
    <property type="term" value="F:glycosyltransferase activity"/>
    <property type="evidence" value="ECO:0007669"/>
    <property type="project" value="InterPro"/>
</dbReference>
<evidence type="ECO:0000259" key="2">
    <source>
        <dbReference type="Pfam" id="PF13439"/>
    </source>
</evidence>
<organism evidence="3 4">
    <name type="scientific">Cruoricaptor ignavus</name>
    <dbReference type="NCBI Taxonomy" id="1118202"/>
    <lineage>
        <taxon>Bacteria</taxon>
        <taxon>Pseudomonadati</taxon>
        <taxon>Bacteroidota</taxon>
        <taxon>Flavobacteriia</taxon>
        <taxon>Flavobacteriales</taxon>
        <taxon>Weeksellaceae</taxon>
        <taxon>Cruoricaptor</taxon>
    </lineage>
</organism>
<dbReference type="Pfam" id="PF00534">
    <property type="entry name" value="Glycos_transf_1"/>
    <property type="match status" value="1"/>
</dbReference>
<accession>A0A1M6F3J0</accession>
<name>A0A1M6F3J0_9FLAO</name>
<dbReference type="RefSeq" id="WP_083541208.1">
    <property type="nucleotide sequence ID" value="NZ_FQYI01000006.1"/>
</dbReference>
<evidence type="ECO:0000313" key="4">
    <source>
        <dbReference type="Proteomes" id="UP000184335"/>
    </source>
</evidence>
<dbReference type="Proteomes" id="UP000184335">
    <property type="component" value="Unassembled WGS sequence"/>
</dbReference>
<proteinExistence type="predicted"/>
<dbReference type="PANTHER" id="PTHR45947">
    <property type="entry name" value="SULFOQUINOVOSYL TRANSFERASE SQD2"/>
    <property type="match status" value="1"/>
</dbReference>
<gene>
    <name evidence="3" type="ORF">SAMN05443429_10693</name>
</gene>
<dbReference type="Gene3D" id="3.40.50.2000">
    <property type="entry name" value="Glycogen Phosphorylase B"/>
    <property type="match status" value="2"/>
</dbReference>
<dbReference type="InterPro" id="IPR050194">
    <property type="entry name" value="Glycosyltransferase_grp1"/>
</dbReference>
<protein>
    <submittedName>
        <fullName evidence="3">Glycosyltransferase involved in cell wall bisynthesis</fullName>
    </submittedName>
</protein>
<dbReference type="OrthoDB" id="7560678at2"/>
<evidence type="ECO:0000313" key="3">
    <source>
        <dbReference type="EMBL" id="SHI92304.1"/>
    </source>
</evidence>
<dbReference type="Pfam" id="PF13439">
    <property type="entry name" value="Glyco_transf_4"/>
    <property type="match status" value="1"/>
</dbReference>
<keyword evidence="4" id="KW-1185">Reference proteome</keyword>
<dbReference type="EMBL" id="FQYI01000006">
    <property type="protein sequence ID" value="SHI92304.1"/>
    <property type="molecule type" value="Genomic_DNA"/>
</dbReference>
<keyword evidence="3" id="KW-0808">Transferase</keyword>
<evidence type="ECO:0000259" key="1">
    <source>
        <dbReference type="Pfam" id="PF00534"/>
    </source>
</evidence>
<dbReference type="SUPFAM" id="SSF53756">
    <property type="entry name" value="UDP-Glycosyltransferase/glycogen phosphorylase"/>
    <property type="match status" value="1"/>
</dbReference>
<feature type="domain" description="Glycosyltransferase subfamily 4-like N-terminal" evidence="2">
    <location>
        <begin position="12"/>
        <end position="160"/>
    </location>
</feature>
<dbReference type="CDD" id="cd03801">
    <property type="entry name" value="GT4_PimA-like"/>
    <property type="match status" value="1"/>
</dbReference>
<feature type="domain" description="Glycosyl transferase family 1" evidence="1">
    <location>
        <begin position="171"/>
        <end position="322"/>
    </location>
</feature>
<dbReference type="AlphaFoldDB" id="A0A1M6F3J0"/>